<dbReference type="AlphaFoldDB" id="A0A2U8QDZ4"/>
<gene>
    <name evidence="2" type="ORF">HAV00_23445</name>
</gene>
<dbReference type="RefSeq" id="WP_094972114.1">
    <property type="nucleotide sequence ID" value="NZ_CP029427.2"/>
</dbReference>
<comment type="caution">
    <text evidence="1">Lacks conserved residue(s) required for the propagation of feature annotation.</text>
</comment>
<dbReference type="KEGG" id="bsym:CIT39_19090"/>
<evidence type="ECO:0000313" key="3">
    <source>
        <dbReference type="Proteomes" id="UP000500895"/>
    </source>
</evidence>
<dbReference type="PANTHER" id="PTHR14226">
    <property type="entry name" value="NEUROPATHY TARGET ESTERASE/SWISS CHEESE D.MELANOGASTER"/>
    <property type="match status" value="1"/>
</dbReference>
<dbReference type="GO" id="GO:0016042">
    <property type="term" value="P:lipid catabolic process"/>
    <property type="evidence" value="ECO:0007669"/>
    <property type="project" value="UniProtKB-UniRule"/>
</dbReference>
<dbReference type="InterPro" id="IPR016035">
    <property type="entry name" value="Acyl_Trfase/lysoPLipase"/>
</dbReference>
<organism evidence="2 3">
    <name type="scientific">Bradyrhizobium symbiodeficiens</name>
    <dbReference type="NCBI Taxonomy" id="1404367"/>
    <lineage>
        <taxon>Bacteria</taxon>
        <taxon>Pseudomonadati</taxon>
        <taxon>Pseudomonadota</taxon>
        <taxon>Alphaproteobacteria</taxon>
        <taxon>Hyphomicrobiales</taxon>
        <taxon>Nitrobacteraceae</taxon>
        <taxon>Bradyrhizobium</taxon>
    </lineage>
</organism>
<reference evidence="2 3" key="1">
    <citation type="journal article" date="2020" name="Int. J. Syst. Evol. Microbiol.">
        <title>Description and complete genome sequences of Bradyrhizobium symbiodeficiens sp. nov., a non-symbiotic bacterium associated with legumes native to Canada.</title>
        <authorList>
            <person name="Bromfield E.S.P."/>
            <person name="Cloutier S."/>
            <person name="Nguyen H.D.T."/>
        </authorList>
    </citation>
    <scope>NUCLEOTIDE SEQUENCE [LARGE SCALE GENOMIC DNA]</scope>
    <source>
        <strain evidence="2 3">101S1MB</strain>
    </source>
</reference>
<dbReference type="PROSITE" id="PS51635">
    <property type="entry name" value="PNPLA"/>
    <property type="match status" value="1"/>
</dbReference>
<dbReference type="Proteomes" id="UP000500895">
    <property type="component" value="Chromosome"/>
</dbReference>
<evidence type="ECO:0000256" key="1">
    <source>
        <dbReference type="PROSITE-ProRule" id="PRU01161"/>
    </source>
</evidence>
<dbReference type="PANTHER" id="PTHR14226:SF76">
    <property type="entry name" value="NTE FAMILY PROTEIN RSSA"/>
    <property type="match status" value="1"/>
</dbReference>
<protein>
    <submittedName>
        <fullName evidence="2">Patatin-like phospholipase family protein</fullName>
    </submittedName>
</protein>
<dbReference type="Pfam" id="PF01734">
    <property type="entry name" value="Patatin"/>
    <property type="match status" value="1"/>
</dbReference>
<feature type="active site" description="Proton acceptor" evidence="1">
    <location>
        <position position="178"/>
    </location>
</feature>
<feature type="short sequence motif" description="DGA/G" evidence="1">
    <location>
        <begin position="178"/>
        <end position="180"/>
    </location>
</feature>
<keyword evidence="1" id="KW-0442">Lipid degradation</keyword>
<name>A0A2U8QDZ4_9BRAD</name>
<evidence type="ECO:0000313" key="2">
    <source>
        <dbReference type="EMBL" id="QIP09030.1"/>
    </source>
</evidence>
<keyword evidence="1" id="KW-0443">Lipid metabolism</keyword>
<dbReference type="EMBL" id="CP050066">
    <property type="protein sequence ID" value="QIP09030.1"/>
    <property type="molecule type" value="Genomic_DNA"/>
</dbReference>
<keyword evidence="1" id="KW-0378">Hydrolase</keyword>
<dbReference type="Gene3D" id="3.40.1090.10">
    <property type="entry name" value="Cytosolic phospholipase A2 catalytic domain"/>
    <property type="match status" value="2"/>
</dbReference>
<dbReference type="InterPro" id="IPR050301">
    <property type="entry name" value="NTE"/>
</dbReference>
<feature type="short sequence motif" description="GXSXG" evidence="1">
    <location>
        <begin position="61"/>
        <end position="65"/>
    </location>
</feature>
<accession>A0A2U8QDZ4</accession>
<proteinExistence type="predicted"/>
<dbReference type="SUPFAM" id="SSF52151">
    <property type="entry name" value="FabD/lysophospholipase-like"/>
    <property type="match status" value="1"/>
</dbReference>
<feature type="active site" description="Nucleophile" evidence="1">
    <location>
        <position position="63"/>
    </location>
</feature>
<dbReference type="GO" id="GO:0016787">
    <property type="term" value="F:hydrolase activity"/>
    <property type="evidence" value="ECO:0007669"/>
    <property type="project" value="UniProtKB-UniRule"/>
</dbReference>
<dbReference type="InterPro" id="IPR002641">
    <property type="entry name" value="PNPLA_dom"/>
</dbReference>
<sequence length="344" mass="36466">MLDRLKGRAANGSNGEKIGLGPTRRPVIGLALGGGAARGFAHIGILRTLLANGIVPDVVVGTSIGAVVGGLHAAGRLETFEEWGRSLQGMRNILGYLDIRLNGSGLLGGEKLASRLEDAVGQALIEDLPVKFASVATEVRTGHEIWLTHGRVVDAMRASYALPGIFQPMLIGDRWLVDGALVNPVPVSAARALGAEIVIAANLSSDIFTHSTTIYSHGAMPAPVTPEAEETTAKRRFPRLFSAEKAMKREFFGSAGRPGISSVMVDAFNIMQDRITRARLAGDPPDLLISPRVGQFGWFDFHRSEDLIAHGARAAERALESIEEAIDVLAPAPAGHAPKADEQA</sequence>